<dbReference type="Proteomes" id="UP000634136">
    <property type="component" value="Unassembled WGS sequence"/>
</dbReference>
<evidence type="ECO:0000313" key="1">
    <source>
        <dbReference type="EMBL" id="KAF7821568.1"/>
    </source>
</evidence>
<gene>
    <name evidence="1" type="ORF">G2W53_027023</name>
</gene>
<sequence length="135" mass="15935">MLFVTTTKLDFLLKLYRMLKEQRKKRKRCENKTVQSFRGSSSKLQNHALQDCRNIQNQNGYAVQNQNHYSSAGRAILVLHGEPFWFWFCAEHCRTRTFLISGSTEPEPEWFSFWVLDLTANIYKTSHARMDLAKV</sequence>
<name>A0A834WI01_9FABA</name>
<comment type="caution">
    <text evidence="1">The sequence shown here is derived from an EMBL/GenBank/DDBJ whole genome shotgun (WGS) entry which is preliminary data.</text>
</comment>
<organism evidence="1 2">
    <name type="scientific">Senna tora</name>
    <dbReference type="NCBI Taxonomy" id="362788"/>
    <lineage>
        <taxon>Eukaryota</taxon>
        <taxon>Viridiplantae</taxon>
        <taxon>Streptophyta</taxon>
        <taxon>Embryophyta</taxon>
        <taxon>Tracheophyta</taxon>
        <taxon>Spermatophyta</taxon>
        <taxon>Magnoliopsida</taxon>
        <taxon>eudicotyledons</taxon>
        <taxon>Gunneridae</taxon>
        <taxon>Pentapetalae</taxon>
        <taxon>rosids</taxon>
        <taxon>fabids</taxon>
        <taxon>Fabales</taxon>
        <taxon>Fabaceae</taxon>
        <taxon>Caesalpinioideae</taxon>
        <taxon>Cassia clade</taxon>
        <taxon>Senna</taxon>
    </lineage>
</organism>
<evidence type="ECO:0000313" key="2">
    <source>
        <dbReference type="Proteomes" id="UP000634136"/>
    </source>
</evidence>
<dbReference type="AlphaFoldDB" id="A0A834WI01"/>
<keyword evidence="2" id="KW-1185">Reference proteome</keyword>
<accession>A0A834WI01</accession>
<proteinExistence type="predicted"/>
<protein>
    <submittedName>
        <fullName evidence="1">Uncharacterized protein</fullName>
    </submittedName>
</protein>
<dbReference type="EMBL" id="JAAIUW010000008">
    <property type="protein sequence ID" value="KAF7821568.1"/>
    <property type="molecule type" value="Genomic_DNA"/>
</dbReference>
<reference evidence="1" key="1">
    <citation type="submission" date="2020-09" db="EMBL/GenBank/DDBJ databases">
        <title>Genome-Enabled Discovery of Anthraquinone Biosynthesis in Senna tora.</title>
        <authorList>
            <person name="Kang S.-H."/>
            <person name="Pandey R.P."/>
            <person name="Lee C.-M."/>
            <person name="Sim J.-S."/>
            <person name="Jeong J.-T."/>
            <person name="Choi B.-S."/>
            <person name="Jung M."/>
            <person name="Ginzburg D."/>
            <person name="Zhao K."/>
            <person name="Won S.Y."/>
            <person name="Oh T.-J."/>
            <person name="Yu Y."/>
            <person name="Kim N.-H."/>
            <person name="Lee O.R."/>
            <person name="Lee T.-H."/>
            <person name="Bashyal P."/>
            <person name="Kim T.-S."/>
            <person name="Lee W.-H."/>
            <person name="Kawkins C."/>
            <person name="Kim C.-K."/>
            <person name="Kim J.S."/>
            <person name="Ahn B.O."/>
            <person name="Rhee S.Y."/>
            <person name="Sohng J.K."/>
        </authorList>
    </citation>
    <scope>NUCLEOTIDE SEQUENCE</scope>
    <source>
        <tissue evidence="1">Leaf</tissue>
    </source>
</reference>